<evidence type="ECO:0000313" key="5">
    <source>
        <dbReference type="EMBL" id="SAL97613.1"/>
    </source>
</evidence>
<dbReference type="AlphaFoldDB" id="A0A163J7D2"/>
<dbReference type="SUPFAM" id="SSF51395">
    <property type="entry name" value="FMN-linked oxidoreductases"/>
    <property type="match status" value="1"/>
</dbReference>
<evidence type="ECO:0000256" key="2">
    <source>
        <dbReference type="ARBA" id="ARBA00005979"/>
    </source>
</evidence>
<evidence type="ECO:0000313" key="6">
    <source>
        <dbReference type="Proteomes" id="UP000078561"/>
    </source>
</evidence>
<dbReference type="STRING" id="4829.A0A163J7D2"/>
<dbReference type="OMA" id="WHVGRFS"/>
<dbReference type="Pfam" id="PF00724">
    <property type="entry name" value="Oxidored_FMN"/>
    <property type="match status" value="1"/>
</dbReference>
<dbReference type="FunCoup" id="A0A163J7D2">
    <property type="interactions" value="336"/>
</dbReference>
<keyword evidence="6" id="KW-1185">Reference proteome</keyword>
<gene>
    <name evidence="5" type="primary">ABSGL_03118.1 scaffold 4229</name>
</gene>
<evidence type="ECO:0000256" key="3">
    <source>
        <dbReference type="ARBA" id="ARBA00023002"/>
    </source>
</evidence>
<dbReference type="Gene3D" id="3.20.20.70">
    <property type="entry name" value="Aldolase class I"/>
    <property type="match status" value="1"/>
</dbReference>
<dbReference type="GO" id="GO:0016628">
    <property type="term" value="F:oxidoreductase activity, acting on the CH-CH group of donors, NAD or NADP as acceptor"/>
    <property type="evidence" value="ECO:0007669"/>
    <property type="project" value="UniProtKB-ARBA"/>
</dbReference>
<comment type="cofactor">
    <cofactor evidence="1">
        <name>FMN</name>
        <dbReference type="ChEBI" id="CHEBI:58210"/>
    </cofactor>
</comment>
<organism evidence="5">
    <name type="scientific">Absidia glauca</name>
    <name type="common">Pin mould</name>
    <dbReference type="NCBI Taxonomy" id="4829"/>
    <lineage>
        <taxon>Eukaryota</taxon>
        <taxon>Fungi</taxon>
        <taxon>Fungi incertae sedis</taxon>
        <taxon>Mucoromycota</taxon>
        <taxon>Mucoromycotina</taxon>
        <taxon>Mucoromycetes</taxon>
        <taxon>Mucorales</taxon>
        <taxon>Cunninghamellaceae</taxon>
        <taxon>Absidia</taxon>
    </lineage>
</organism>
<dbReference type="PANTHER" id="PTHR22893">
    <property type="entry name" value="NADH OXIDOREDUCTASE-RELATED"/>
    <property type="match status" value="1"/>
</dbReference>
<reference evidence="5" key="1">
    <citation type="submission" date="2016-04" db="EMBL/GenBank/DDBJ databases">
        <authorList>
            <person name="Evans L.H."/>
            <person name="Alamgir A."/>
            <person name="Owens N."/>
            <person name="Weber N.D."/>
            <person name="Virtaneva K."/>
            <person name="Barbian K."/>
            <person name="Babar A."/>
            <person name="Rosenke K."/>
        </authorList>
    </citation>
    <scope>NUCLEOTIDE SEQUENCE [LARGE SCALE GENOMIC DNA]</scope>
    <source>
        <strain evidence="5">CBS 101.48</strain>
    </source>
</reference>
<dbReference type="PANTHER" id="PTHR22893:SF91">
    <property type="entry name" value="NADPH DEHYDROGENASE 2-RELATED"/>
    <property type="match status" value="1"/>
</dbReference>
<comment type="similarity">
    <text evidence="2">Belongs to the NADH:flavin oxidoreductase/NADH oxidase family.</text>
</comment>
<evidence type="ECO:0000256" key="1">
    <source>
        <dbReference type="ARBA" id="ARBA00001917"/>
    </source>
</evidence>
<dbReference type="FunFam" id="3.20.20.70:FF:000059">
    <property type="entry name" value="N-ethylmaleimide reductase, FMN-linked"/>
    <property type="match status" value="1"/>
</dbReference>
<protein>
    <recommendedName>
        <fullName evidence="4">NADH:flavin oxidoreductase/NADH oxidase N-terminal domain-containing protein</fullName>
    </recommendedName>
</protein>
<dbReference type="InParanoid" id="A0A163J7D2"/>
<name>A0A163J7D2_ABSGL</name>
<keyword evidence="3" id="KW-0560">Oxidoreductase</keyword>
<dbReference type="GO" id="GO:0010181">
    <property type="term" value="F:FMN binding"/>
    <property type="evidence" value="ECO:0007669"/>
    <property type="project" value="InterPro"/>
</dbReference>
<evidence type="ECO:0000259" key="4">
    <source>
        <dbReference type="Pfam" id="PF00724"/>
    </source>
</evidence>
<dbReference type="InterPro" id="IPR013785">
    <property type="entry name" value="Aldolase_TIM"/>
</dbReference>
<proteinExistence type="inferred from homology"/>
<dbReference type="Proteomes" id="UP000078561">
    <property type="component" value="Unassembled WGS sequence"/>
</dbReference>
<dbReference type="InterPro" id="IPR001155">
    <property type="entry name" value="OxRdtase_FMN_N"/>
</dbReference>
<sequence>MPSSTTPALFTPLKLGHHVLKHRIVMAPLTRMRASPAGVPSEFTPEYYAQRATEGGLLITEATGISPDAGAYAGAPSIYSNEQIEEWKKTTEAVHKVGGVIFLQIWHLGRASYSFNLRNGGPLVSASDIAIEGASYFGPPYEKPRALTVDEIKSVVDDFAQAAKNAIAAGFDGVEIHAANGYLVDQFICSSSNKRTDHYGGSIENRARFPLEVVEAVSKAIGAEKTAVRFSPWAGLHGTYDDTPLETWSHLTRALETNHPNLAYLHFIEPRSSHLADAPVEPVEGETVLTLDPLRAIWSGPFISAGGYTYDPQTAYDRAETSPNNLVAVGRAFIANPDLVERYRNHWKLTPYNRDTFYSPGPVGYVDCPYYNAADSK</sequence>
<dbReference type="OrthoDB" id="276546at2759"/>
<dbReference type="CDD" id="cd02933">
    <property type="entry name" value="OYE_like_FMN"/>
    <property type="match status" value="1"/>
</dbReference>
<dbReference type="GO" id="GO:0005829">
    <property type="term" value="C:cytosol"/>
    <property type="evidence" value="ECO:0007669"/>
    <property type="project" value="UniProtKB-ARBA"/>
</dbReference>
<accession>A0A163J7D2</accession>
<dbReference type="InterPro" id="IPR045247">
    <property type="entry name" value="Oye-like"/>
</dbReference>
<dbReference type="EMBL" id="LT551876">
    <property type="protein sequence ID" value="SAL97613.1"/>
    <property type="molecule type" value="Genomic_DNA"/>
</dbReference>
<feature type="domain" description="NADH:flavin oxidoreductase/NADH oxidase N-terminal" evidence="4">
    <location>
        <begin position="9"/>
        <end position="346"/>
    </location>
</feature>